<protein>
    <recommendedName>
        <fullName evidence="5">Putative pre-16S rRNA nuclease</fullName>
        <ecNumber evidence="5">3.1.-.-</ecNumber>
    </recommendedName>
</protein>
<evidence type="ECO:0000256" key="6">
    <source>
        <dbReference type="SAM" id="MobiDB-lite"/>
    </source>
</evidence>
<dbReference type="Gene3D" id="3.30.420.140">
    <property type="entry name" value="YqgF/RNase H-like domain"/>
    <property type="match status" value="1"/>
</dbReference>
<dbReference type="RefSeq" id="WP_124343843.1">
    <property type="nucleotide sequence ID" value="NZ_BHYL01000263.1"/>
</dbReference>
<dbReference type="CDD" id="cd16964">
    <property type="entry name" value="YqgF"/>
    <property type="match status" value="1"/>
</dbReference>
<gene>
    <name evidence="8" type="ORF">CTKZ_28910</name>
</gene>
<evidence type="ECO:0000259" key="7">
    <source>
        <dbReference type="SMART" id="SM00732"/>
    </source>
</evidence>
<name>A0A401V339_9CELL</name>
<evidence type="ECO:0000256" key="1">
    <source>
        <dbReference type="ARBA" id="ARBA00022490"/>
    </source>
</evidence>
<evidence type="ECO:0000313" key="8">
    <source>
        <dbReference type="EMBL" id="GCD21329.1"/>
    </source>
</evidence>
<evidence type="ECO:0000313" key="9">
    <source>
        <dbReference type="Proteomes" id="UP000288246"/>
    </source>
</evidence>
<dbReference type="EMBL" id="BHYL01000263">
    <property type="protein sequence ID" value="GCD21329.1"/>
    <property type="molecule type" value="Genomic_DNA"/>
</dbReference>
<keyword evidence="9" id="KW-1185">Reference proteome</keyword>
<evidence type="ECO:0000256" key="3">
    <source>
        <dbReference type="ARBA" id="ARBA00022722"/>
    </source>
</evidence>
<keyword evidence="4 5" id="KW-0378">Hydrolase</keyword>
<dbReference type="InterPro" id="IPR037027">
    <property type="entry name" value="YqgF/RNaseH-like_dom_sf"/>
</dbReference>
<dbReference type="NCBIfam" id="TIGR00250">
    <property type="entry name" value="RNAse_H_YqgF"/>
    <property type="match status" value="1"/>
</dbReference>
<keyword evidence="1 5" id="KW-0963">Cytoplasm</keyword>
<organism evidence="8 9">
    <name type="scientific">Cellulomonas algicola</name>
    <dbReference type="NCBI Taxonomy" id="2071633"/>
    <lineage>
        <taxon>Bacteria</taxon>
        <taxon>Bacillati</taxon>
        <taxon>Actinomycetota</taxon>
        <taxon>Actinomycetes</taxon>
        <taxon>Micrococcales</taxon>
        <taxon>Cellulomonadaceae</taxon>
        <taxon>Cellulomonas</taxon>
    </lineage>
</organism>
<dbReference type="OrthoDB" id="9790539at2"/>
<accession>A0A401V339</accession>
<dbReference type="PANTHER" id="PTHR33317:SF4">
    <property type="entry name" value="POLYNUCLEOTIDYL TRANSFERASE, RIBONUCLEASE H-LIKE SUPERFAMILY PROTEIN"/>
    <property type="match status" value="1"/>
</dbReference>
<dbReference type="InterPro" id="IPR012337">
    <property type="entry name" value="RNaseH-like_sf"/>
</dbReference>
<dbReference type="GO" id="GO:0016788">
    <property type="term" value="F:hydrolase activity, acting on ester bonds"/>
    <property type="evidence" value="ECO:0007669"/>
    <property type="project" value="UniProtKB-UniRule"/>
</dbReference>
<comment type="function">
    <text evidence="5">Could be a nuclease involved in processing of the 5'-end of pre-16S rRNA.</text>
</comment>
<dbReference type="GO" id="GO:0000967">
    <property type="term" value="P:rRNA 5'-end processing"/>
    <property type="evidence" value="ECO:0007669"/>
    <property type="project" value="UniProtKB-UniRule"/>
</dbReference>
<evidence type="ECO:0000256" key="5">
    <source>
        <dbReference type="HAMAP-Rule" id="MF_00651"/>
    </source>
</evidence>
<evidence type="ECO:0000256" key="2">
    <source>
        <dbReference type="ARBA" id="ARBA00022517"/>
    </source>
</evidence>
<comment type="similarity">
    <text evidence="5">Belongs to the YqgF HJR family.</text>
</comment>
<comment type="caution">
    <text evidence="8">The sequence shown here is derived from an EMBL/GenBank/DDBJ whole genome shotgun (WGS) entry which is preliminary data.</text>
</comment>
<dbReference type="GO" id="GO:0005829">
    <property type="term" value="C:cytosol"/>
    <property type="evidence" value="ECO:0007669"/>
    <property type="project" value="TreeGrafter"/>
</dbReference>
<evidence type="ECO:0000256" key="4">
    <source>
        <dbReference type="ARBA" id="ARBA00022801"/>
    </source>
</evidence>
<dbReference type="EC" id="3.1.-.-" evidence="5"/>
<comment type="subcellular location">
    <subcellularLocation>
        <location evidence="5">Cytoplasm</location>
    </subcellularLocation>
</comment>
<dbReference type="SMART" id="SM00732">
    <property type="entry name" value="YqgFc"/>
    <property type="match status" value="1"/>
</dbReference>
<dbReference type="SUPFAM" id="SSF53098">
    <property type="entry name" value="Ribonuclease H-like"/>
    <property type="match status" value="1"/>
</dbReference>
<dbReference type="HAMAP" id="MF_00651">
    <property type="entry name" value="Nuclease_YqgF"/>
    <property type="match status" value="1"/>
</dbReference>
<sequence>MSADTGVPRGPRLAVDVGSVRVGLAASDPDGLIATPVDTLARDVPGRKERRTPTDVARIVHEVQERGAAVVYVGHPRHLSGAEGAASAAARAYAVGLAQAVAPVPVRLVDERMSTVTAHQALQASGRSGRRQRQVVDQAAAVVILQYALDAERATGRRPGEPVDDERSQHGRTAHGGPVGDGRATVE</sequence>
<dbReference type="AlphaFoldDB" id="A0A401V339"/>
<dbReference type="Pfam" id="PF03652">
    <property type="entry name" value="RuvX"/>
    <property type="match status" value="1"/>
</dbReference>
<dbReference type="GO" id="GO:0004518">
    <property type="term" value="F:nuclease activity"/>
    <property type="evidence" value="ECO:0007669"/>
    <property type="project" value="UniProtKB-KW"/>
</dbReference>
<dbReference type="InterPro" id="IPR005227">
    <property type="entry name" value="YqgF"/>
</dbReference>
<proteinExistence type="inferred from homology"/>
<feature type="region of interest" description="Disordered" evidence="6">
    <location>
        <begin position="153"/>
        <end position="187"/>
    </location>
</feature>
<feature type="compositionally biased region" description="Basic and acidic residues" evidence="6">
    <location>
        <begin position="153"/>
        <end position="169"/>
    </location>
</feature>
<dbReference type="PANTHER" id="PTHR33317">
    <property type="entry name" value="POLYNUCLEOTIDYL TRANSFERASE, RIBONUCLEASE H-LIKE SUPERFAMILY PROTEIN"/>
    <property type="match status" value="1"/>
</dbReference>
<keyword evidence="2 5" id="KW-0690">Ribosome biogenesis</keyword>
<reference evidence="8 9" key="1">
    <citation type="submission" date="2018-11" db="EMBL/GenBank/DDBJ databases">
        <title>Draft genome sequence of Cellulomonas takizawaensis strain TKZ-21.</title>
        <authorList>
            <person name="Yamamura H."/>
            <person name="Hayashi T."/>
            <person name="Hamada M."/>
            <person name="Serisawa Y."/>
            <person name="Matsuyama K."/>
            <person name="Nakagawa Y."/>
            <person name="Otoguro M."/>
            <person name="Yanagida F."/>
            <person name="Hayakawa M."/>
        </authorList>
    </citation>
    <scope>NUCLEOTIDE SEQUENCE [LARGE SCALE GENOMIC DNA]</scope>
    <source>
        <strain evidence="8 9">TKZ-21</strain>
    </source>
</reference>
<dbReference type="InterPro" id="IPR006641">
    <property type="entry name" value="YqgF/RNaseH-like_dom"/>
</dbReference>
<feature type="domain" description="YqgF/RNase H-like" evidence="7">
    <location>
        <begin position="10"/>
        <end position="118"/>
    </location>
</feature>
<keyword evidence="3 5" id="KW-0540">Nuclease</keyword>
<dbReference type="Proteomes" id="UP000288246">
    <property type="component" value="Unassembled WGS sequence"/>
</dbReference>